<protein>
    <submittedName>
        <fullName evidence="7">Membrane-bound PQQ-dependent dehydrogenase, glucose/quinate/shikimate family</fullName>
    </submittedName>
</protein>
<dbReference type="InterPro" id="IPR017511">
    <property type="entry name" value="PQQ_mDH"/>
</dbReference>
<dbReference type="GO" id="GO:0016020">
    <property type="term" value="C:membrane"/>
    <property type="evidence" value="ECO:0007669"/>
    <property type="project" value="InterPro"/>
</dbReference>
<dbReference type="PANTHER" id="PTHR32303:SF4">
    <property type="entry name" value="QUINOPROTEIN GLUCOSE DEHYDROGENASE"/>
    <property type="match status" value="1"/>
</dbReference>
<feature type="transmembrane region" description="Helical" evidence="5">
    <location>
        <begin position="138"/>
        <end position="157"/>
    </location>
</feature>
<organism evidence="7 8">
    <name type="scientific">Rhodoplanes elegans</name>
    <dbReference type="NCBI Taxonomy" id="29408"/>
    <lineage>
        <taxon>Bacteria</taxon>
        <taxon>Pseudomonadati</taxon>
        <taxon>Pseudomonadota</taxon>
        <taxon>Alphaproteobacteria</taxon>
        <taxon>Hyphomicrobiales</taxon>
        <taxon>Nitrobacteraceae</taxon>
        <taxon>Rhodoplanes</taxon>
    </lineage>
</organism>
<keyword evidence="5" id="KW-0812">Transmembrane</keyword>
<evidence type="ECO:0000256" key="4">
    <source>
        <dbReference type="SAM" id="MobiDB-lite"/>
    </source>
</evidence>
<dbReference type="CDD" id="cd10280">
    <property type="entry name" value="PQQ_mGDH"/>
    <property type="match status" value="1"/>
</dbReference>
<dbReference type="GO" id="GO:0008876">
    <property type="term" value="F:quinoprotein glucose dehydrogenase activity"/>
    <property type="evidence" value="ECO:0007669"/>
    <property type="project" value="TreeGrafter"/>
</dbReference>
<keyword evidence="5" id="KW-0472">Membrane</keyword>
<evidence type="ECO:0000256" key="1">
    <source>
        <dbReference type="ARBA" id="ARBA00001931"/>
    </source>
</evidence>
<feature type="region of interest" description="Disordered" evidence="4">
    <location>
        <begin position="865"/>
        <end position="905"/>
    </location>
</feature>
<feature type="transmembrane region" description="Helical" evidence="5">
    <location>
        <begin position="105"/>
        <end position="126"/>
    </location>
</feature>
<feature type="region of interest" description="Disordered" evidence="4">
    <location>
        <begin position="680"/>
        <end position="699"/>
    </location>
</feature>
<dbReference type="GO" id="GO:0048038">
    <property type="term" value="F:quinone binding"/>
    <property type="evidence" value="ECO:0007669"/>
    <property type="project" value="InterPro"/>
</dbReference>
<dbReference type="Gene3D" id="2.140.10.10">
    <property type="entry name" value="Quinoprotein alcohol dehydrogenase-like superfamily"/>
    <property type="match status" value="2"/>
</dbReference>
<keyword evidence="3" id="KW-0560">Oxidoreductase</keyword>
<dbReference type="OrthoDB" id="9794322at2"/>
<dbReference type="SUPFAM" id="SSF50998">
    <property type="entry name" value="Quinoprotein alcohol dehydrogenase-like"/>
    <property type="match status" value="1"/>
</dbReference>
<evidence type="ECO:0000256" key="5">
    <source>
        <dbReference type="SAM" id="Phobius"/>
    </source>
</evidence>
<feature type="region of interest" description="Disordered" evidence="4">
    <location>
        <begin position="168"/>
        <end position="194"/>
    </location>
</feature>
<keyword evidence="5" id="KW-1133">Transmembrane helix</keyword>
<reference evidence="7 8" key="1">
    <citation type="submission" date="2017-07" db="EMBL/GenBank/DDBJ databases">
        <title>Draft Genome Sequences of Select Purple Nonsulfur Bacteria.</title>
        <authorList>
            <person name="Lasarre B."/>
            <person name="Mckinlay J.B."/>
        </authorList>
    </citation>
    <scope>NUCLEOTIDE SEQUENCE [LARGE SCALE GENOMIC DNA]</scope>
    <source>
        <strain evidence="7 8">DSM 11907</strain>
    </source>
</reference>
<dbReference type="EMBL" id="NPEU01000052">
    <property type="protein sequence ID" value="RAI40050.1"/>
    <property type="molecule type" value="Genomic_DNA"/>
</dbReference>
<feature type="domain" description="Pyrrolo-quinoline quinone repeat" evidence="6">
    <location>
        <begin position="195"/>
        <end position="822"/>
    </location>
</feature>
<feature type="transmembrane region" description="Helical" evidence="5">
    <location>
        <begin position="20"/>
        <end position="43"/>
    </location>
</feature>
<sequence>MRGDRMDRMATAGHWAWRWVYLIVASLLALLGLATAALGVHLVTLGGTAYYVIAGLLLLAGGVLAWMRRERLALLAFASALLLTLAWSLYEIAGKGWMPAWGFDLAGRLGVVTGLVVAAAIAFVLWRTPPRSVWRRATVVGVTAAVVALVAVVAVHWERTEEVAAAPAETTGVGIAEPPAEGDTAAPARDAGREWPAFGGTTLGRRYSTLSQIHAGNVSGLREAWTFRSGDLNPGEGRVFYSSQNTPIKAGDLIYTCTSSNQVHALDPGTGEVRWHFDPQVPSRTMESLFSAACRAVAYFDDGDPAGRPEAVDRMPAVPGVMGPLPRGGSNCHRRVYVATADGRLIALDAVGGFVCRDFGESGTVDLTEGMGLRESGFASNTSGATVAGGLLIVGQQVSDNQRRDAPSGVVRAYDARTGALRWAWDALRPDPQAPLAPGEIYPRGTPNVWNVVSADESLGLAFLGTGNAGADHWGGNRTAEEDRFTAAVVAVDLATGVTRWSFTTVEHDLWDYDLGAQPMLVDVPVDGAMRRAVLQGTKGGDLFLLDAATGEPLRQVLHQAVPQEGKLPGERLSPTQPRSVFYPNLGGVPGPTPERIDGRHIWGLTPIDAALCRIGFHSRRYDGMFTPPTVDAKGMVLLPGTVGGMNWGGLGFDPVRRLVVANYSRLPNIVDMTPRAEVQDRPVGSGGARPDQPIAPHSGTPFGVNRPMWLSILNVPCLAPPWGFIAATNIDTGELVWSKPLGTGFDAGPLGIPTRVKITMGTANLGGPLMTAGGLTFIAAAQDNFLRAFETTTGRLLWEARLPAGGQAGVMSYEHDGRQYVAITATGHARFETTQGDYLKVYALDDGKPDLTGAPARAQFRQLAGAGERRAVTERPGDRPRPCEQVDPRRSEPGTGTGVGVSLLRFDCRGGRSAPAAYTTRGPRS</sequence>
<evidence type="ECO:0000256" key="3">
    <source>
        <dbReference type="ARBA" id="ARBA00023002"/>
    </source>
</evidence>
<evidence type="ECO:0000313" key="8">
    <source>
        <dbReference type="Proteomes" id="UP000248863"/>
    </source>
</evidence>
<comment type="similarity">
    <text evidence="2">Belongs to the bacterial PQQ dehydrogenase family.</text>
</comment>
<feature type="transmembrane region" description="Helical" evidence="5">
    <location>
        <begin position="49"/>
        <end position="67"/>
    </location>
</feature>
<dbReference type="InterPro" id="IPR011047">
    <property type="entry name" value="Quinoprotein_ADH-like_sf"/>
</dbReference>
<name>A0A327KMG3_9BRAD</name>
<accession>A0A327KMG3</accession>
<evidence type="ECO:0000259" key="6">
    <source>
        <dbReference type="Pfam" id="PF01011"/>
    </source>
</evidence>
<comment type="caution">
    <text evidence="7">The sequence shown here is derived from an EMBL/GenBank/DDBJ whole genome shotgun (WGS) entry which is preliminary data.</text>
</comment>
<keyword evidence="8" id="KW-1185">Reference proteome</keyword>
<feature type="compositionally biased region" description="Basic and acidic residues" evidence="4">
    <location>
        <begin position="868"/>
        <end position="893"/>
    </location>
</feature>
<dbReference type="Proteomes" id="UP000248863">
    <property type="component" value="Unassembled WGS sequence"/>
</dbReference>
<gene>
    <name evidence="7" type="ORF">CH338_07415</name>
</gene>
<comment type="cofactor">
    <cofactor evidence="1">
        <name>pyrroloquinoline quinone</name>
        <dbReference type="ChEBI" id="CHEBI:58442"/>
    </cofactor>
</comment>
<evidence type="ECO:0000313" key="7">
    <source>
        <dbReference type="EMBL" id="RAI40050.1"/>
    </source>
</evidence>
<evidence type="ECO:0000256" key="2">
    <source>
        <dbReference type="ARBA" id="ARBA00008156"/>
    </source>
</evidence>
<dbReference type="Pfam" id="PF01011">
    <property type="entry name" value="PQQ"/>
    <property type="match status" value="1"/>
</dbReference>
<dbReference type="InterPro" id="IPR002372">
    <property type="entry name" value="PQQ_rpt_dom"/>
</dbReference>
<proteinExistence type="inferred from homology"/>
<dbReference type="InterPro" id="IPR018391">
    <property type="entry name" value="PQQ_b-propeller_rpt"/>
</dbReference>
<dbReference type="SMART" id="SM00564">
    <property type="entry name" value="PQQ"/>
    <property type="match status" value="4"/>
</dbReference>
<feature type="transmembrane region" description="Helical" evidence="5">
    <location>
        <begin position="74"/>
        <end position="93"/>
    </location>
</feature>
<dbReference type="PANTHER" id="PTHR32303">
    <property type="entry name" value="QUINOPROTEIN ALCOHOL DEHYDROGENASE (CYTOCHROME C)"/>
    <property type="match status" value="1"/>
</dbReference>
<dbReference type="AlphaFoldDB" id="A0A327KMG3"/>